<dbReference type="AlphaFoldDB" id="A0AA36NJE2"/>
<evidence type="ECO:0000313" key="2">
    <source>
        <dbReference type="EMBL" id="CAJ1404633.1"/>
    </source>
</evidence>
<evidence type="ECO:0000313" key="3">
    <source>
        <dbReference type="Proteomes" id="UP001178507"/>
    </source>
</evidence>
<evidence type="ECO:0000256" key="1">
    <source>
        <dbReference type="SAM" id="MobiDB-lite"/>
    </source>
</evidence>
<protein>
    <submittedName>
        <fullName evidence="2">Uncharacterized protein</fullName>
    </submittedName>
</protein>
<dbReference type="EMBL" id="CAUJNA010003550">
    <property type="protein sequence ID" value="CAJ1404633.1"/>
    <property type="molecule type" value="Genomic_DNA"/>
</dbReference>
<dbReference type="Proteomes" id="UP001178507">
    <property type="component" value="Unassembled WGS sequence"/>
</dbReference>
<comment type="caution">
    <text evidence="2">The sequence shown here is derived from an EMBL/GenBank/DDBJ whole genome shotgun (WGS) entry which is preliminary data.</text>
</comment>
<feature type="region of interest" description="Disordered" evidence="1">
    <location>
        <begin position="46"/>
        <end position="66"/>
    </location>
</feature>
<feature type="compositionally biased region" description="Basic and acidic residues" evidence="1">
    <location>
        <begin position="46"/>
        <end position="55"/>
    </location>
</feature>
<name>A0AA36NJE2_9DINO</name>
<accession>A0AA36NJE2</accession>
<proteinExistence type="predicted"/>
<sequence>MMEADRVRELEAVSAKLLQACSRWGSGSFPQSTLLPAPFCIREDMPPSVPYKDDGSGWDDDFATSS</sequence>
<feature type="compositionally biased region" description="Acidic residues" evidence="1">
    <location>
        <begin position="56"/>
        <end position="66"/>
    </location>
</feature>
<gene>
    <name evidence="2" type="ORF">EVOR1521_LOCUS27041</name>
</gene>
<keyword evidence="3" id="KW-1185">Reference proteome</keyword>
<organism evidence="2 3">
    <name type="scientific">Effrenium voratum</name>
    <dbReference type="NCBI Taxonomy" id="2562239"/>
    <lineage>
        <taxon>Eukaryota</taxon>
        <taxon>Sar</taxon>
        <taxon>Alveolata</taxon>
        <taxon>Dinophyceae</taxon>
        <taxon>Suessiales</taxon>
        <taxon>Symbiodiniaceae</taxon>
        <taxon>Effrenium</taxon>
    </lineage>
</organism>
<reference evidence="2" key="1">
    <citation type="submission" date="2023-08" db="EMBL/GenBank/DDBJ databases">
        <authorList>
            <person name="Chen Y."/>
            <person name="Shah S."/>
            <person name="Dougan E. K."/>
            <person name="Thang M."/>
            <person name="Chan C."/>
        </authorList>
    </citation>
    <scope>NUCLEOTIDE SEQUENCE</scope>
</reference>